<reference evidence="3" key="1">
    <citation type="submission" date="2010-06" db="EMBL/GenBank/DDBJ databases">
        <authorList>
            <person name="Jiang H."/>
            <person name="Abraham K."/>
            <person name="Ali S."/>
            <person name="Alsbrooks S.L."/>
            <person name="Anim B.N."/>
            <person name="Anosike U.S."/>
            <person name="Attaway T."/>
            <person name="Bandaranaike D.P."/>
            <person name="Battles P.K."/>
            <person name="Bell S.N."/>
            <person name="Bell A.V."/>
            <person name="Beltran B."/>
            <person name="Bickham C."/>
            <person name="Bustamante Y."/>
            <person name="Caleb T."/>
            <person name="Canada A."/>
            <person name="Cardenas V."/>
            <person name="Carter K."/>
            <person name="Chacko J."/>
            <person name="Chandrabose M.N."/>
            <person name="Chavez D."/>
            <person name="Chavez A."/>
            <person name="Chen L."/>
            <person name="Chu H.-S."/>
            <person name="Claassen K.J."/>
            <person name="Cockrell R."/>
            <person name="Collins M."/>
            <person name="Cooper J.A."/>
            <person name="Cree A."/>
            <person name="Curry S.M."/>
            <person name="Da Y."/>
            <person name="Dao M.D."/>
            <person name="Das B."/>
            <person name="Davila M.-L."/>
            <person name="Davy-Carroll L."/>
            <person name="Denson S."/>
            <person name="Dinh H."/>
            <person name="Ebong V.E."/>
            <person name="Edwards J.R."/>
            <person name="Egan A."/>
            <person name="El-Daye J."/>
            <person name="Escobedo L."/>
            <person name="Fernandez S."/>
            <person name="Fernando P.R."/>
            <person name="Flagg N."/>
            <person name="Forbes L.D."/>
            <person name="Fowler R.G."/>
            <person name="Fu Q."/>
            <person name="Gabisi R.A."/>
            <person name="Ganer J."/>
            <person name="Garbino Pronczuk A."/>
            <person name="Garcia R.M."/>
            <person name="Garner T."/>
            <person name="Garrett T.E."/>
            <person name="Gonzalez D.A."/>
            <person name="Hamid H."/>
            <person name="Hawkins E.S."/>
            <person name="Hirani K."/>
            <person name="Hogues M.E."/>
            <person name="Hollins B."/>
            <person name="Hsiao C.-H."/>
            <person name="Jabil R."/>
            <person name="James M.L."/>
            <person name="Jhangiani S.N."/>
            <person name="Johnson B."/>
            <person name="Johnson Q."/>
            <person name="Joshi V."/>
            <person name="Kalu J.B."/>
            <person name="Kam C."/>
            <person name="Kashfia A."/>
            <person name="Keebler J."/>
            <person name="Kisamo H."/>
            <person name="Kovar C.L."/>
            <person name="Lago L.A."/>
            <person name="Lai C.-Y."/>
            <person name="Laidlaw J."/>
            <person name="Lara F."/>
            <person name="Le T.-K."/>
            <person name="Lee S.L."/>
            <person name="Legall F.H."/>
            <person name="Lemon S.J."/>
            <person name="Lewis L.R."/>
            <person name="Li B."/>
            <person name="Liu Y."/>
            <person name="Liu Y.-S."/>
            <person name="Lopez J."/>
            <person name="Lozado R.J."/>
            <person name="Lu J."/>
            <person name="Madu R.C."/>
            <person name="Maheshwari M."/>
            <person name="Maheshwari R."/>
            <person name="Malloy K."/>
            <person name="Martinez E."/>
            <person name="Mathew T."/>
            <person name="Mercado I.C."/>
            <person name="Mercado C."/>
            <person name="Meyer B."/>
            <person name="Montgomery K."/>
            <person name="Morgan M.B."/>
            <person name="Munidasa M."/>
            <person name="Nazareth L.V."/>
            <person name="Nelson J."/>
            <person name="Ng B.M."/>
            <person name="Nguyen N.B."/>
            <person name="Nguyen P.Q."/>
            <person name="Nguyen T."/>
            <person name="Obregon M."/>
            <person name="Okwuonu G.O."/>
            <person name="Onwere C.G."/>
            <person name="Orozco G."/>
            <person name="Parra A."/>
            <person name="Patel S."/>
            <person name="Patil S."/>
            <person name="Perez A."/>
            <person name="Perez Y."/>
            <person name="Pham C."/>
            <person name="Primus E.L."/>
            <person name="Pu L.-L."/>
            <person name="Puazo M."/>
            <person name="Qin X."/>
            <person name="Quiroz J.B."/>
            <person name="Reese J."/>
            <person name="Richards S."/>
            <person name="Rives C.M."/>
            <person name="Robberts R."/>
            <person name="Ruiz S.J."/>
            <person name="Ruiz M.J."/>
            <person name="Santibanez J."/>
            <person name="Schneider B.W."/>
            <person name="Sisson I."/>
            <person name="Smith M."/>
            <person name="Sodergren E."/>
            <person name="Song X.-Z."/>
            <person name="Song B.B."/>
            <person name="Summersgill H."/>
            <person name="Thelus R."/>
            <person name="Thornton R.D."/>
            <person name="Trejos Z.Y."/>
            <person name="Usmani K."/>
            <person name="Vattathil S."/>
            <person name="Villasana D."/>
            <person name="Walker D.L."/>
            <person name="Wang S."/>
            <person name="Wang K."/>
            <person name="White C.S."/>
            <person name="Williams A.C."/>
            <person name="Williamson J."/>
            <person name="Wilson K."/>
            <person name="Woghiren I.O."/>
            <person name="Woodworth J.R."/>
            <person name="Worley K.C."/>
            <person name="Wright R.A."/>
            <person name="Wu W."/>
            <person name="Young L."/>
            <person name="Zhang L."/>
            <person name="Zhang J."/>
            <person name="Zhu Y."/>
            <person name="Muzny D.M."/>
            <person name="Weinstock G."/>
            <person name="Gibbs R.A."/>
        </authorList>
    </citation>
    <scope>NUCLEOTIDE SEQUENCE [LARGE SCALE GENOMIC DNA]</scope>
    <source>
        <strain evidence="3">LSR1</strain>
    </source>
</reference>
<feature type="compositionally biased region" description="Basic and acidic residues" evidence="1">
    <location>
        <begin position="316"/>
        <end position="329"/>
    </location>
</feature>
<organism evidence="2 3">
    <name type="scientific">Acyrthosiphon pisum</name>
    <name type="common">Pea aphid</name>
    <dbReference type="NCBI Taxonomy" id="7029"/>
    <lineage>
        <taxon>Eukaryota</taxon>
        <taxon>Metazoa</taxon>
        <taxon>Ecdysozoa</taxon>
        <taxon>Arthropoda</taxon>
        <taxon>Hexapoda</taxon>
        <taxon>Insecta</taxon>
        <taxon>Pterygota</taxon>
        <taxon>Neoptera</taxon>
        <taxon>Paraneoptera</taxon>
        <taxon>Hemiptera</taxon>
        <taxon>Sternorrhyncha</taxon>
        <taxon>Aphidomorpha</taxon>
        <taxon>Aphidoidea</taxon>
        <taxon>Aphididae</taxon>
        <taxon>Macrosiphini</taxon>
        <taxon>Acyrthosiphon</taxon>
    </lineage>
</organism>
<dbReference type="EnsemblMetazoa" id="XM_029489902.1">
    <property type="protein sequence ID" value="XP_029345762.1"/>
    <property type="gene ID" value="LOC107884407"/>
</dbReference>
<feature type="compositionally biased region" description="Basic and acidic residues" evidence="1">
    <location>
        <begin position="424"/>
        <end position="440"/>
    </location>
</feature>
<proteinExistence type="predicted"/>
<feature type="region of interest" description="Disordered" evidence="1">
    <location>
        <begin position="424"/>
        <end position="443"/>
    </location>
</feature>
<keyword evidence="3" id="KW-1185">Reference proteome</keyword>
<feature type="compositionally biased region" description="Basic and acidic residues" evidence="1">
    <location>
        <begin position="464"/>
        <end position="476"/>
    </location>
</feature>
<dbReference type="AlphaFoldDB" id="A0A8R2NTE7"/>
<feature type="region of interest" description="Disordered" evidence="1">
    <location>
        <begin position="349"/>
        <end position="368"/>
    </location>
</feature>
<sequence>KNKKRKGDKKKVQSYENLKTDKTILKTRKLYTETFDDNDKDLNKERTVDSNLNKGEWTRRIPIASASEGDPFIAAGCTFKKKKKKKKGDQQMVQHFEDSTNDKGTMVVDKIYDETLHDYKHLNKNKPRDSNLNEDELTKSIPIASAPEGYSFIAAGCTFKKKKKKKKGDQQMVQHFEDSTNDKGTMVVDKIYDETLHDYKHLNKNKPRDSNLNEDELTKSIPIASAPEGYSLFKKKKKKKKGDQQMVQHFEDLTNDKGTMNVDKIYDEALHDYKHLNKNKPRDSNLNKDELTKSIPIASAPEGYSLFKKKKKKKKGDQQKVQHFEDSTNDKGTMVVDKIYDETLHDYKHLNKNKPRDSNLNEDELTKSIPIASAPEGYSLFKKKKKKKKGDQQKVQHFEDSTNEKGTMIVDKIYDETLHDYKHLNKSKPRDSNLNKDKLTKSIPIASAPEGYSLFKKKKKKKKGDQQKVQHFEDSTNDKGTMIVDKIYDETLHDYKHLNKNKPRDSNLNEDELTKSIPIASAPEGYSLFKKKKKKKKGDQQKVQHFEDSTNDKGTMIVDKIYDETLHDYKHLNKSKPRDSNLNEDELTKSIHIASAPEGYSLLKSSLKITKKISKMAIKADTESSKYESIQIVFKNMEYLNKDISEEQSNDIHYGSAMINAQYNSRISKAHEQYPELFQKLLKKKKK</sequence>
<reference evidence="2" key="2">
    <citation type="submission" date="2022-06" db="UniProtKB">
        <authorList>
            <consortium name="EnsemblMetazoa"/>
        </authorList>
    </citation>
    <scope>IDENTIFICATION</scope>
</reference>
<evidence type="ECO:0000313" key="3">
    <source>
        <dbReference type="Proteomes" id="UP000007819"/>
    </source>
</evidence>
<feature type="region of interest" description="Disordered" evidence="1">
    <location>
        <begin position="308"/>
        <end position="329"/>
    </location>
</feature>
<accession>A0A8R2NTE7</accession>
<evidence type="ECO:0000256" key="1">
    <source>
        <dbReference type="SAM" id="MobiDB-lite"/>
    </source>
</evidence>
<evidence type="ECO:0000313" key="2">
    <source>
        <dbReference type="EnsemblMetazoa" id="XP_029345762.1"/>
    </source>
</evidence>
<dbReference type="KEGG" id="api:107884407"/>
<feature type="compositionally biased region" description="Basic and acidic residues" evidence="1">
    <location>
        <begin position="390"/>
        <end position="403"/>
    </location>
</feature>
<feature type="compositionally biased region" description="Basic and acidic residues" evidence="1">
    <location>
        <begin position="349"/>
        <end position="359"/>
    </location>
</feature>
<feature type="region of interest" description="Disordered" evidence="1">
    <location>
        <begin position="382"/>
        <end position="403"/>
    </location>
</feature>
<name>A0A8R2NTE7_ACYPI</name>
<feature type="region of interest" description="Disordered" evidence="1">
    <location>
        <begin position="454"/>
        <end position="476"/>
    </location>
</feature>
<dbReference type="OrthoDB" id="10630069at2759"/>
<protein>
    <submittedName>
        <fullName evidence="2">Uncharacterized protein</fullName>
    </submittedName>
</protein>
<dbReference type="RefSeq" id="XP_029345762.1">
    <property type="nucleotide sequence ID" value="XM_029489902.1"/>
</dbReference>
<dbReference type="GeneID" id="107884407"/>
<dbReference type="Proteomes" id="UP000007819">
    <property type="component" value="Chromosome X"/>
</dbReference>